<dbReference type="KEGG" id="ame:102655452"/>
<dbReference type="GO" id="GO:1990221">
    <property type="term" value="C:L-cysteine desulfurase complex"/>
    <property type="evidence" value="ECO:0007669"/>
    <property type="project" value="TreeGrafter"/>
</dbReference>
<comment type="similarity">
    <text evidence="1">Belongs to the complex I LYR family.</text>
</comment>
<keyword evidence="4" id="KW-1185">Reference proteome</keyword>
<accession>A0A8B6Z3Q8</accession>
<dbReference type="Pfam" id="PF05347">
    <property type="entry name" value="Complex1_LYR"/>
    <property type="match status" value="1"/>
</dbReference>
<dbReference type="PANTHER" id="PTHR13166:SF7">
    <property type="entry name" value="LYR MOTIF-CONTAINING PROTEIN 4"/>
    <property type="match status" value="1"/>
</dbReference>
<dbReference type="RefSeq" id="XP_006567237.1">
    <property type="nucleotide sequence ID" value="XM_006567174.3"/>
</dbReference>
<dbReference type="EnsemblMetazoa" id="XM_006567174">
    <property type="protein sequence ID" value="XP_006567237"/>
    <property type="gene ID" value="LOC102655452"/>
</dbReference>
<dbReference type="Proteomes" id="UP000005203">
    <property type="component" value="Linkage group LG4"/>
</dbReference>
<reference evidence="5" key="2">
    <citation type="submission" date="2025-04" db="UniProtKB">
        <authorList>
            <consortium name="RefSeq"/>
        </authorList>
    </citation>
    <scope>IDENTIFICATION</scope>
    <source>
        <strain evidence="5">DH4</strain>
        <tissue evidence="5">Whole body</tissue>
    </source>
</reference>
<evidence type="ECO:0000259" key="2">
    <source>
        <dbReference type="Pfam" id="PF05347"/>
    </source>
</evidence>
<accession>A0A7M7GV30</accession>
<dbReference type="CDD" id="cd20264">
    <property type="entry name" value="Complex1_LYR_LYRM4"/>
    <property type="match status" value="1"/>
</dbReference>
<dbReference type="PANTHER" id="PTHR13166">
    <property type="entry name" value="PROTEIN C6ORF149"/>
    <property type="match status" value="1"/>
</dbReference>
<dbReference type="OrthoDB" id="275715at2759"/>
<dbReference type="GO" id="GO:0005739">
    <property type="term" value="C:mitochondrion"/>
    <property type="evidence" value="ECO:0007669"/>
    <property type="project" value="TreeGrafter"/>
</dbReference>
<organism evidence="3">
    <name type="scientific">Apis mellifera</name>
    <name type="common">Honeybee</name>
    <dbReference type="NCBI Taxonomy" id="7460"/>
    <lineage>
        <taxon>Eukaryota</taxon>
        <taxon>Metazoa</taxon>
        <taxon>Ecdysozoa</taxon>
        <taxon>Arthropoda</taxon>
        <taxon>Hexapoda</taxon>
        <taxon>Insecta</taxon>
        <taxon>Pterygota</taxon>
        <taxon>Neoptera</taxon>
        <taxon>Endopterygota</taxon>
        <taxon>Hymenoptera</taxon>
        <taxon>Apocrita</taxon>
        <taxon>Aculeata</taxon>
        <taxon>Apoidea</taxon>
        <taxon>Anthophila</taxon>
        <taxon>Apidae</taxon>
        <taxon>Apis</taxon>
    </lineage>
</organism>
<dbReference type="InterPro" id="IPR008011">
    <property type="entry name" value="Complex1_LYR_dom"/>
</dbReference>
<reference evidence="3" key="1">
    <citation type="submission" date="2021-01" db="UniProtKB">
        <authorList>
            <consortium name="EnsemblMetazoa"/>
        </authorList>
    </citation>
    <scope>IDENTIFICATION</scope>
    <source>
        <strain evidence="3">DH4</strain>
    </source>
</reference>
<sequence length="95" mass="11794">MASRKDILNLYRNLIRETKKWNLYNFRMYTLRKIRYEFQQNKTVQDKKKINEYYNKGLENLEIIKRQVIIGNLYHFKPLIIENIKKKDNLNKNLN</sequence>
<protein>
    <submittedName>
        <fullName evidence="5">Protein bcn92</fullName>
    </submittedName>
</protein>
<evidence type="ECO:0000313" key="5">
    <source>
        <dbReference type="RefSeq" id="XP_006567237.1"/>
    </source>
</evidence>
<evidence type="ECO:0000313" key="3">
    <source>
        <dbReference type="EnsemblMetazoa" id="XP_006567237"/>
    </source>
</evidence>
<dbReference type="OMA" id="YTTDKLV"/>
<dbReference type="AlphaFoldDB" id="A0A7M7GV30"/>
<proteinExistence type="inferred from homology"/>
<evidence type="ECO:0000256" key="1">
    <source>
        <dbReference type="ARBA" id="ARBA00009508"/>
    </source>
</evidence>
<name>A0A7M7GV30_APIME</name>
<dbReference type="InterPro" id="IPR045297">
    <property type="entry name" value="Complex1_LYR_LYRM4"/>
</dbReference>
<evidence type="ECO:0000313" key="4">
    <source>
        <dbReference type="Proteomes" id="UP000005203"/>
    </source>
</evidence>
<gene>
    <name evidence="3" type="primary">102655452</name>
    <name evidence="5" type="synonym">LOC102655452</name>
</gene>
<feature type="domain" description="Complex 1 LYR protein" evidence="2">
    <location>
        <begin position="6"/>
        <end position="62"/>
    </location>
</feature>
<dbReference type="GO" id="GO:0016226">
    <property type="term" value="P:iron-sulfur cluster assembly"/>
    <property type="evidence" value="ECO:0007669"/>
    <property type="project" value="InterPro"/>
</dbReference>
<dbReference type="InterPro" id="IPR051522">
    <property type="entry name" value="ISC_assembly_LYR"/>
</dbReference>